<protein>
    <submittedName>
        <fullName evidence="2">Sporulation protein YqfD</fullName>
    </submittedName>
</protein>
<evidence type="ECO:0000256" key="1">
    <source>
        <dbReference type="SAM" id="Phobius"/>
    </source>
</evidence>
<feature type="transmembrane region" description="Helical" evidence="1">
    <location>
        <begin position="88"/>
        <end position="108"/>
    </location>
</feature>
<dbReference type="AlphaFoldDB" id="A0A9D1PDJ7"/>
<organism evidence="2 3">
    <name type="scientific">Candidatus Blautia stercorigallinarum</name>
    <dbReference type="NCBI Taxonomy" id="2838501"/>
    <lineage>
        <taxon>Bacteria</taxon>
        <taxon>Bacillati</taxon>
        <taxon>Bacillota</taxon>
        <taxon>Clostridia</taxon>
        <taxon>Lachnospirales</taxon>
        <taxon>Lachnospiraceae</taxon>
        <taxon>Blautia</taxon>
    </lineage>
</organism>
<keyword evidence="1" id="KW-1133">Transmembrane helix</keyword>
<keyword evidence="1" id="KW-0472">Membrane</keyword>
<gene>
    <name evidence="2" type="ORF">H9747_04640</name>
</gene>
<evidence type="ECO:0000313" key="3">
    <source>
        <dbReference type="Proteomes" id="UP000886814"/>
    </source>
</evidence>
<sequence length="410" mass="47495">MGKWEFYRKGYVRLRFWGENPERFLNLCAYHRIPVWNLISIDKAYEMNTTVEGFRRLSGICRKSRVKIKIIGKYGLPFFFYRNKKRKAFFLGFFLGLGLLFLLSRHIWNIHVEGNVYNSTQTILNYLEELDVRHGVLKKDLDCSYIAAQMREKFPDITWVSAKISGSRLILEIKENGALEEAKEKEETVPVDLTAQTSGTIVSMVTRQGTPLKKQGDTCAAGEILVSGRLDIKNDSGEIIGYEYTQADGDIYIQHDLEYYQEFSMDYEKPVYTGEKKKGILFQLGGYYLQLKGRSPWENYDRVTSLHQIKLTENFKLPVYYGTVTDHAYEKQNFTYSEEEARQKAEENLNRLLESLEEKGVQISGNHVKIGIQGKTCTARGTLTVIEKNEQKTLTEILEQPTERNIQENE</sequence>
<reference evidence="2" key="2">
    <citation type="submission" date="2021-04" db="EMBL/GenBank/DDBJ databases">
        <authorList>
            <person name="Gilroy R."/>
        </authorList>
    </citation>
    <scope>NUCLEOTIDE SEQUENCE</scope>
    <source>
        <strain evidence="2">CHK195-9823</strain>
    </source>
</reference>
<accession>A0A9D1PDJ7</accession>
<dbReference type="InterPro" id="IPR010690">
    <property type="entry name" value="YqfD"/>
</dbReference>
<evidence type="ECO:0000313" key="2">
    <source>
        <dbReference type="EMBL" id="HIV38273.1"/>
    </source>
</evidence>
<name>A0A9D1PDJ7_9FIRM</name>
<dbReference type="EMBL" id="DXIQ01000027">
    <property type="protein sequence ID" value="HIV38273.1"/>
    <property type="molecule type" value="Genomic_DNA"/>
</dbReference>
<dbReference type="Proteomes" id="UP000886814">
    <property type="component" value="Unassembled WGS sequence"/>
</dbReference>
<dbReference type="Pfam" id="PF06898">
    <property type="entry name" value="YqfD"/>
    <property type="match status" value="1"/>
</dbReference>
<proteinExistence type="predicted"/>
<comment type="caution">
    <text evidence="2">The sequence shown here is derived from an EMBL/GenBank/DDBJ whole genome shotgun (WGS) entry which is preliminary data.</text>
</comment>
<keyword evidence="1" id="KW-0812">Transmembrane</keyword>
<reference evidence="2" key="1">
    <citation type="journal article" date="2021" name="PeerJ">
        <title>Extensive microbial diversity within the chicken gut microbiome revealed by metagenomics and culture.</title>
        <authorList>
            <person name="Gilroy R."/>
            <person name="Ravi A."/>
            <person name="Getino M."/>
            <person name="Pursley I."/>
            <person name="Horton D.L."/>
            <person name="Alikhan N.F."/>
            <person name="Baker D."/>
            <person name="Gharbi K."/>
            <person name="Hall N."/>
            <person name="Watson M."/>
            <person name="Adriaenssens E.M."/>
            <person name="Foster-Nyarko E."/>
            <person name="Jarju S."/>
            <person name="Secka A."/>
            <person name="Antonio M."/>
            <person name="Oren A."/>
            <person name="Chaudhuri R.R."/>
            <person name="La Ragione R."/>
            <person name="Hildebrand F."/>
            <person name="Pallen M.J."/>
        </authorList>
    </citation>
    <scope>NUCLEOTIDE SEQUENCE</scope>
    <source>
        <strain evidence="2">CHK195-9823</strain>
    </source>
</reference>